<proteinExistence type="predicted"/>
<organism evidence="2 3">
    <name type="scientific">Aequorivita aurantiaca</name>
    <dbReference type="NCBI Taxonomy" id="3053356"/>
    <lineage>
        <taxon>Bacteria</taxon>
        <taxon>Pseudomonadati</taxon>
        <taxon>Bacteroidota</taxon>
        <taxon>Flavobacteriia</taxon>
        <taxon>Flavobacteriales</taxon>
        <taxon>Flavobacteriaceae</taxon>
        <taxon>Aequorivita</taxon>
    </lineage>
</organism>
<gene>
    <name evidence="2" type="ORF">QRD02_02355</name>
</gene>
<reference evidence="2 3" key="1">
    <citation type="submission" date="2023-06" db="EMBL/GenBank/DDBJ databases">
        <authorList>
            <person name="Ye Y.-Q."/>
            <person name="Du Z.-J."/>
        </authorList>
    </citation>
    <scope>NUCLEOTIDE SEQUENCE [LARGE SCALE GENOMIC DNA]</scope>
    <source>
        <strain evidence="2 3">SDUM287046</strain>
    </source>
</reference>
<dbReference type="InterPro" id="IPR054246">
    <property type="entry name" value="DUF6973"/>
</dbReference>
<comment type="caution">
    <text evidence="2">The sequence shown here is derived from an EMBL/GenBank/DDBJ whole genome shotgun (WGS) entry which is preliminary data.</text>
</comment>
<accession>A0ABT8DDC4</accession>
<feature type="domain" description="DUF6973" evidence="1">
    <location>
        <begin position="21"/>
        <end position="141"/>
    </location>
</feature>
<evidence type="ECO:0000313" key="3">
    <source>
        <dbReference type="Proteomes" id="UP001244787"/>
    </source>
</evidence>
<evidence type="ECO:0000313" key="2">
    <source>
        <dbReference type="EMBL" id="MDN3723210.1"/>
    </source>
</evidence>
<dbReference type="Proteomes" id="UP001244787">
    <property type="component" value="Unassembled WGS sequence"/>
</dbReference>
<dbReference type="RefSeq" id="WP_290253289.1">
    <property type="nucleotide sequence ID" value="NZ_JAUGQQ010000001.1"/>
</dbReference>
<keyword evidence="3" id="KW-1185">Reference proteome</keyword>
<protein>
    <recommendedName>
        <fullName evidence="1">DUF6973 domain-containing protein</fullName>
    </recommendedName>
</protein>
<dbReference type="EMBL" id="JAUGQQ010000001">
    <property type="protein sequence ID" value="MDN3723210.1"/>
    <property type="molecule type" value="Genomic_DNA"/>
</dbReference>
<sequence length="161" mass="18806">MSILSRIRELSFSRLWRLGWIGIQNPLMVWPTFKATKKTMEICDALFGKAHHRNNSSNSFRHALWNILICKNAFQVMNDGEKAISWAEKITSLHEKLMPNNALEEAMDLHNNELGRIYFGELENTSEEEIVHFLKLKMDEAIKISEVSEIQNHRHNLVYIV</sequence>
<dbReference type="Pfam" id="PF22322">
    <property type="entry name" value="DUF6973"/>
    <property type="match status" value="1"/>
</dbReference>
<evidence type="ECO:0000259" key="1">
    <source>
        <dbReference type="Pfam" id="PF22322"/>
    </source>
</evidence>
<name>A0ABT8DDC4_9FLAO</name>